<comment type="caution">
    <text evidence="9">The sequence shown here is derived from an EMBL/GenBank/DDBJ whole genome shotgun (WGS) entry which is preliminary data.</text>
</comment>
<dbReference type="InterPro" id="IPR020846">
    <property type="entry name" value="MFS_dom"/>
</dbReference>
<feature type="transmembrane region" description="Helical" evidence="7">
    <location>
        <begin position="226"/>
        <end position="248"/>
    </location>
</feature>
<dbReference type="CDD" id="cd17321">
    <property type="entry name" value="MFS_MMR_MDR_like"/>
    <property type="match status" value="1"/>
</dbReference>
<feature type="transmembrane region" description="Helical" evidence="7">
    <location>
        <begin position="434"/>
        <end position="453"/>
    </location>
</feature>
<feature type="transmembrane region" description="Helical" evidence="7">
    <location>
        <begin position="405"/>
        <end position="428"/>
    </location>
</feature>
<dbReference type="InterPro" id="IPR011701">
    <property type="entry name" value="MFS"/>
</dbReference>
<keyword evidence="3" id="KW-1003">Cell membrane</keyword>
<feature type="transmembrane region" description="Helical" evidence="7">
    <location>
        <begin position="80"/>
        <end position="97"/>
    </location>
</feature>
<dbReference type="Proteomes" id="UP000564629">
    <property type="component" value="Unassembled WGS sequence"/>
</dbReference>
<feature type="transmembrane region" description="Helical" evidence="7">
    <location>
        <begin position="200"/>
        <end position="220"/>
    </location>
</feature>
<feature type="transmembrane region" description="Helical" evidence="7">
    <location>
        <begin position="109"/>
        <end position="128"/>
    </location>
</feature>
<evidence type="ECO:0000256" key="5">
    <source>
        <dbReference type="ARBA" id="ARBA00022989"/>
    </source>
</evidence>
<sequence>MARPTDPTTHRWWTLAAVSLTQLLIILDGTIVNIALPSAQTELGLSDGSRQWVVTAYALTFGAFLLLGGRVADYWGRKRAYLLGLALFGAGSAWGGLTHSGGELLVARGVQGVAAALMAPAALAFVTLSFPDGAERNRAFAIFGSLGGAGSAIGMLLGGVLTEFLSWRWCLLINVPLVVVGVVAGAVLLQENRAAGDRRYDVAGAVTATLGFGLLVYGLTLAEHSWTSAATLGTVTSGLLLVGLFVLVEHRSSRPLLPLRVLADRTRAAAFAIQGLIGMVGVGAMVYLALHLQLVLHLPPLQAGLGTLPFTAALMGAVPAAIRMIDRVGPRRQMIVGPLISALGLVLLTQVSDGGSYWTEVLPGVVLMGLGMGFTVVPLNNLALHRVAPHDAGVASATITATNQLGGSIGLAVLTAVYTAVVGTGSMVTGNATVFAVGAGIYLTAAAVAWWLVRPERGAGPTGDDRVPEPAAAVGS</sequence>
<feature type="transmembrane region" description="Helical" evidence="7">
    <location>
        <begin position="12"/>
        <end position="36"/>
    </location>
</feature>
<dbReference type="RefSeq" id="WP_146833198.1">
    <property type="nucleotide sequence ID" value="NZ_BJVQ01000004.1"/>
</dbReference>
<keyword evidence="2" id="KW-0813">Transport</keyword>
<feature type="transmembrane region" description="Helical" evidence="7">
    <location>
        <begin position="166"/>
        <end position="188"/>
    </location>
</feature>
<feature type="transmembrane region" description="Helical" evidence="7">
    <location>
        <begin position="364"/>
        <end position="384"/>
    </location>
</feature>
<evidence type="ECO:0000259" key="8">
    <source>
        <dbReference type="PROSITE" id="PS50850"/>
    </source>
</evidence>
<evidence type="ECO:0000313" key="12">
    <source>
        <dbReference type="Proteomes" id="UP000564629"/>
    </source>
</evidence>
<dbReference type="Gene3D" id="1.20.1250.20">
    <property type="entry name" value="MFS general substrate transporter like domains"/>
    <property type="match status" value="1"/>
</dbReference>
<dbReference type="AlphaFoldDB" id="A0A511FA50"/>
<dbReference type="Proteomes" id="UP000321723">
    <property type="component" value="Unassembled WGS sequence"/>
</dbReference>
<dbReference type="GO" id="GO:0005886">
    <property type="term" value="C:plasma membrane"/>
    <property type="evidence" value="ECO:0007669"/>
    <property type="project" value="UniProtKB-SubCell"/>
</dbReference>
<protein>
    <submittedName>
        <fullName evidence="10">EmrB/QacA subfamily drug resistance transporter</fullName>
    </submittedName>
    <submittedName>
        <fullName evidence="9">MFS transporter</fullName>
    </submittedName>
</protein>
<keyword evidence="6 7" id="KW-0472">Membrane</keyword>
<dbReference type="PRINTS" id="PR01036">
    <property type="entry name" value="TCRTETB"/>
</dbReference>
<dbReference type="EMBL" id="JACHDN010000001">
    <property type="protein sequence ID" value="MBB5473138.1"/>
    <property type="molecule type" value="Genomic_DNA"/>
</dbReference>
<gene>
    <name evidence="9" type="ORF">CHO01_05500</name>
    <name evidence="10" type="ORF">HNR08_001874</name>
</gene>
<dbReference type="PROSITE" id="PS50850">
    <property type="entry name" value="MFS"/>
    <property type="match status" value="1"/>
</dbReference>
<dbReference type="Pfam" id="PF07690">
    <property type="entry name" value="MFS_1"/>
    <property type="match status" value="1"/>
</dbReference>
<evidence type="ECO:0000313" key="11">
    <source>
        <dbReference type="Proteomes" id="UP000321723"/>
    </source>
</evidence>
<dbReference type="Gene3D" id="1.20.1720.10">
    <property type="entry name" value="Multidrug resistance protein D"/>
    <property type="match status" value="1"/>
</dbReference>
<evidence type="ECO:0000256" key="1">
    <source>
        <dbReference type="ARBA" id="ARBA00004651"/>
    </source>
</evidence>
<feature type="transmembrane region" description="Helical" evidence="7">
    <location>
        <begin position="51"/>
        <end position="68"/>
    </location>
</feature>
<evidence type="ECO:0000256" key="4">
    <source>
        <dbReference type="ARBA" id="ARBA00022692"/>
    </source>
</evidence>
<proteinExistence type="predicted"/>
<evidence type="ECO:0000256" key="7">
    <source>
        <dbReference type="SAM" id="Phobius"/>
    </source>
</evidence>
<feature type="transmembrane region" description="Helical" evidence="7">
    <location>
        <begin position="140"/>
        <end position="160"/>
    </location>
</feature>
<keyword evidence="4 7" id="KW-0812">Transmembrane</keyword>
<comment type="subcellular location">
    <subcellularLocation>
        <location evidence="1">Cell membrane</location>
        <topology evidence="1">Multi-pass membrane protein</topology>
    </subcellularLocation>
</comment>
<feature type="transmembrane region" description="Helical" evidence="7">
    <location>
        <begin position="269"/>
        <end position="290"/>
    </location>
</feature>
<evidence type="ECO:0000313" key="10">
    <source>
        <dbReference type="EMBL" id="MBB5473138.1"/>
    </source>
</evidence>
<dbReference type="InterPro" id="IPR036259">
    <property type="entry name" value="MFS_trans_sf"/>
</dbReference>
<reference evidence="9 11" key="1">
    <citation type="submission" date="2019-07" db="EMBL/GenBank/DDBJ databases">
        <title>Whole genome shotgun sequence of Cellulomonas hominis NBRC 16055.</title>
        <authorList>
            <person name="Hosoyama A."/>
            <person name="Uohara A."/>
            <person name="Ohji S."/>
            <person name="Ichikawa N."/>
        </authorList>
    </citation>
    <scope>NUCLEOTIDE SEQUENCE [LARGE SCALE GENOMIC DNA]</scope>
    <source>
        <strain evidence="9 11">NBRC 16055</strain>
    </source>
</reference>
<reference evidence="10 12" key="2">
    <citation type="submission" date="2020-08" db="EMBL/GenBank/DDBJ databases">
        <title>Sequencing the genomes of 1000 actinobacteria strains.</title>
        <authorList>
            <person name="Klenk H.-P."/>
        </authorList>
    </citation>
    <scope>NUCLEOTIDE SEQUENCE [LARGE SCALE GENOMIC DNA]</scope>
    <source>
        <strain evidence="10 12">DSM 9581</strain>
    </source>
</reference>
<feature type="transmembrane region" description="Helical" evidence="7">
    <location>
        <begin position="302"/>
        <end position="322"/>
    </location>
</feature>
<evidence type="ECO:0000256" key="6">
    <source>
        <dbReference type="ARBA" id="ARBA00023136"/>
    </source>
</evidence>
<evidence type="ECO:0000313" key="9">
    <source>
        <dbReference type="EMBL" id="GEL45434.1"/>
    </source>
</evidence>
<dbReference type="SUPFAM" id="SSF103473">
    <property type="entry name" value="MFS general substrate transporter"/>
    <property type="match status" value="1"/>
</dbReference>
<dbReference type="OrthoDB" id="4080117at2"/>
<dbReference type="EMBL" id="BJVQ01000004">
    <property type="protein sequence ID" value="GEL45434.1"/>
    <property type="molecule type" value="Genomic_DNA"/>
</dbReference>
<dbReference type="PANTHER" id="PTHR42718">
    <property type="entry name" value="MAJOR FACILITATOR SUPERFAMILY MULTIDRUG TRANSPORTER MFSC"/>
    <property type="match status" value="1"/>
</dbReference>
<dbReference type="InterPro" id="IPR005829">
    <property type="entry name" value="Sugar_transporter_CS"/>
</dbReference>
<dbReference type="PANTHER" id="PTHR42718:SF46">
    <property type="entry name" value="BLR6921 PROTEIN"/>
    <property type="match status" value="1"/>
</dbReference>
<name>A0A511FA50_9CELL</name>
<feature type="transmembrane region" description="Helical" evidence="7">
    <location>
        <begin position="334"/>
        <end position="352"/>
    </location>
</feature>
<evidence type="ECO:0000256" key="2">
    <source>
        <dbReference type="ARBA" id="ARBA00022448"/>
    </source>
</evidence>
<feature type="domain" description="Major facilitator superfamily (MFS) profile" evidence="8">
    <location>
        <begin position="14"/>
        <end position="457"/>
    </location>
</feature>
<dbReference type="PROSITE" id="PS00216">
    <property type="entry name" value="SUGAR_TRANSPORT_1"/>
    <property type="match status" value="1"/>
</dbReference>
<organism evidence="9 11">
    <name type="scientific">Cellulomonas hominis</name>
    <dbReference type="NCBI Taxonomy" id="156981"/>
    <lineage>
        <taxon>Bacteria</taxon>
        <taxon>Bacillati</taxon>
        <taxon>Actinomycetota</taxon>
        <taxon>Actinomycetes</taxon>
        <taxon>Micrococcales</taxon>
        <taxon>Cellulomonadaceae</taxon>
        <taxon>Cellulomonas</taxon>
    </lineage>
</organism>
<accession>A0A511FA50</accession>
<dbReference type="GO" id="GO:0022857">
    <property type="term" value="F:transmembrane transporter activity"/>
    <property type="evidence" value="ECO:0007669"/>
    <property type="project" value="InterPro"/>
</dbReference>
<keyword evidence="11" id="KW-1185">Reference proteome</keyword>
<keyword evidence="5 7" id="KW-1133">Transmembrane helix</keyword>
<evidence type="ECO:0000256" key="3">
    <source>
        <dbReference type="ARBA" id="ARBA00022475"/>
    </source>
</evidence>